<dbReference type="Pfam" id="PF10996">
    <property type="entry name" value="Beta-Casp"/>
    <property type="match status" value="1"/>
</dbReference>
<dbReference type="InterPro" id="IPR027074">
    <property type="entry name" value="Integrator_9su"/>
</dbReference>
<dbReference type="InterPro" id="IPR001279">
    <property type="entry name" value="Metallo-B-lactamas"/>
</dbReference>
<dbReference type="OrthoDB" id="5600060at2759"/>
<comment type="caution">
    <text evidence="7">The sequence shown here is derived from an EMBL/GenBank/DDBJ whole genome shotgun (WGS) entry which is preliminary data.</text>
</comment>
<dbReference type="SMART" id="SM01027">
    <property type="entry name" value="Beta-Casp"/>
    <property type="match status" value="1"/>
</dbReference>
<evidence type="ECO:0000256" key="5">
    <source>
        <dbReference type="ARBA" id="ARBA00023242"/>
    </source>
</evidence>
<dbReference type="Pfam" id="PF16661">
    <property type="entry name" value="Lactamase_B_6"/>
    <property type="match status" value="1"/>
</dbReference>
<keyword evidence="5" id="KW-0539">Nucleus</keyword>
<dbReference type="PANTHER" id="PTHR46094:SF1">
    <property type="entry name" value="INTEGRATOR COMPLEX SUBUNIT 9"/>
    <property type="match status" value="1"/>
</dbReference>
<comment type="similarity">
    <text evidence="3">Belongs to the metallo-beta-lactamase superfamily. RNA-metabolizing metallo-beta-lactamase-like family. INTS9 subfamily.</text>
</comment>
<evidence type="ECO:0000313" key="7">
    <source>
        <dbReference type="EMBL" id="CAD6193624.1"/>
    </source>
</evidence>
<proteinExistence type="inferred from homology"/>
<dbReference type="Gene3D" id="3.60.15.10">
    <property type="entry name" value="Ribonuclease Z/Hydroxyacylglutathione hydrolase-like"/>
    <property type="match status" value="1"/>
</dbReference>
<organism evidence="7 8">
    <name type="scientific">Caenorhabditis auriculariae</name>
    <dbReference type="NCBI Taxonomy" id="2777116"/>
    <lineage>
        <taxon>Eukaryota</taxon>
        <taxon>Metazoa</taxon>
        <taxon>Ecdysozoa</taxon>
        <taxon>Nematoda</taxon>
        <taxon>Chromadorea</taxon>
        <taxon>Rhabditida</taxon>
        <taxon>Rhabditina</taxon>
        <taxon>Rhabditomorpha</taxon>
        <taxon>Rhabditoidea</taxon>
        <taxon>Rhabditidae</taxon>
        <taxon>Peloderinae</taxon>
        <taxon>Caenorhabditis</taxon>
    </lineage>
</organism>
<evidence type="ECO:0000256" key="2">
    <source>
        <dbReference type="ARBA" id="ARBA00004496"/>
    </source>
</evidence>
<evidence type="ECO:0000256" key="1">
    <source>
        <dbReference type="ARBA" id="ARBA00004123"/>
    </source>
</evidence>
<keyword evidence="4" id="KW-0963">Cytoplasm</keyword>
<dbReference type="GO" id="GO:0032039">
    <property type="term" value="C:integrator complex"/>
    <property type="evidence" value="ECO:0007669"/>
    <property type="project" value="InterPro"/>
</dbReference>
<dbReference type="Proteomes" id="UP000835052">
    <property type="component" value="Unassembled WGS sequence"/>
</dbReference>
<gene>
    <name evidence="7" type="ORF">CAUJ_LOCUS9543</name>
</gene>
<evidence type="ECO:0000313" key="8">
    <source>
        <dbReference type="Proteomes" id="UP000835052"/>
    </source>
</evidence>
<dbReference type="PANTHER" id="PTHR46094">
    <property type="entry name" value="INTEGRATOR COMPLEX SUBUNIT 9"/>
    <property type="match status" value="1"/>
</dbReference>
<keyword evidence="8" id="KW-1185">Reference proteome</keyword>
<dbReference type="Gene3D" id="3.40.50.10890">
    <property type="match status" value="1"/>
</dbReference>
<dbReference type="GO" id="GO:0005737">
    <property type="term" value="C:cytoplasm"/>
    <property type="evidence" value="ECO:0007669"/>
    <property type="project" value="UniProtKB-SubCell"/>
</dbReference>
<dbReference type="SUPFAM" id="SSF56281">
    <property type="entry name" value="Metallo-hydrolase/oxidoreductase"/>
    <property type="match status" value="1"/>
</dbReference>
<name>A0A8S1HD84_9PELO</name>
<comment type="subcellular location">
    <subcellularLocation>
        <location evidence="2">Cytoplasm</location>
    </subcellularLocation>
    <subcellularLocation>
        <location evidence="1">Nucleus</location>
    </subcellularLocation>
</comment>
<protein>
    <recommendedName>
        <fullName evidence="6">Beta-Casp domain-containing protein</fullName>
    </recommendedName>
</protein>
<evidence type="ECO:0000256" key="3">
    <source>
        <dbReference type="ARBA" id="ARBA00006861"/>
    </source>
</evidence>
<dbReference type="InterPro" id="IPR036866">
    <property type="entry name" value="RibonucZ/Hydroxyglut_hydro"/>
</dbReference>
<dbReference type="GO" id="GO:0034472">
    <property type="term" value="P:snRNA 3'-end processing"/>
    <property type="evidence" value="ECO:0007669"/>
    <property type="project" value="TreeGrafter"/>
</dbReference>
<reference evidence="7" key="1">
    <citation type="submission" date="2020-10" db="EMBL/GenBank/DDBJ databases">
        <authorList>
            <person name="Kikuchi T."/>
        </authorList>
    </citation>
    <scope>NUCLEOTIDE SEQUENCE</scope>
    <source>
        <strain evidence="7">NKZ352</strain>
    </source>
</reference>
<dbReference type="InterPro" id="IPR022712">
    <property type="entry name" value="Beta_Casp"/>
</dbReference>
<evidence type="ECO:0000256" key="4">
    <source>
        <dbReference type="ARBA" id="ARBA00022490"/>
    </source>
</evidence>
<accession>A0A8S1HD84</accession>
<dbReference type="EMBL" id="CAJGYM010000037">
    <property type="protein sequence ID" value="CAD6193624.1"/>
    <property type="molecule type" value="Genomic_DNA"/>
</dbReference>
<feature type="domain" description="Beta-Casp" evidence="6">
    <location>
        <begin position="296"/>
        <end position="422"/>
    </location>
</feature>
<dbReference type="AlphaFoldDB" id="A0A8S1HD84"/>
<evidence type="ECO:0000259" key="6">
    <source>
        <dbReference type="SMART" id="SM01027"/>
    </source>
</evidence>
<sequence>MKLTNLSWNPQKPCALLQWPDVTILLDCLVDFSPFLHYLPHVYQSSRLKGLPPVKYLNLPYVKELCGNIYIDGPPEVHIVSTSSLKMESVDCILVSNWDSLVALPFYTENTGFRGLVYATDPVLQFGRLLIEEFVEFFDRLPPNAVDNRWKKANICTEFTNPPNRNPDEWRKFYSKKDMETSLARIVPLSFNQEVTVFKTSITAVRSGHSIGSANWYISGDSQTIGYLTSSSIHSSHTRIADFKKFENCENLFLTSISHFPDDPPEMTVGALLRTTTETLKLGGNVLFPMSSVGIIFDLISQISKIIDTTNGIPADTPIYFISPNAKSALAYSNVNAEWLSEQRQQLVYTPEEPFSHSILIRNNRLRVFDSLFGAFSKEFKTPCVMFTSHASLRIGDAAHMIELWSADSKNAVILTDTEFSIEAYKPFELLEIRVYNYPIETRLDFQMLNENILQTIAPKILLVPSSYMLPMKPNRNDLMIQYGGKGSVIECKLGECVTVPATTVRKRKVKIHPELMATMKMRGAASSNRGYCHLAVNLSVFDDDYQLIPPVKKWSVRPKYTGEIDSAAIVSALAKKSYTAVCSNVDDEGTRVIRIEKLDATITISGRGTRTKIQASGENRPLLLDLITSVLKPLGAL</sequence>